<dbReference type="InterPro" id="IPR002502">
    <property type="entry name" value="Amidase_domain"/>
</dbReference>
<dbReference type="GO" id="GO:0019867">
    <property type="term" value="C:outer membrane"/>
    <property type="evidence" value="ECO:0007669"/>
    <property type="project" value="TreeGrafter"/>
</dbReference>
<dbReference type="GO" id="GO:0009253">
    <property type="term" value="P:peptidoglycan catabolic process"/>
    <property type="evidence" value="ECO:0007669"/>
    <property type="project" value="InterPro"/>
</dbReference>
<dbReference type="PANTHER" id="PTHR30417">
    <property type="entry name" value="N-ACETYLMURAMOYL-L-ALANINE AMIDASE AMID"/>
    <property type="match status" value="1"/>
</dbReference>
<feature type="region of interest" description="Disordered" evidence="5">
    <location>
        <begin position="205"/>
        <end position="232"/>
    </location>
</feature>
<dbReference type="GO" id="GO:0008745">
    <property type="term" value="F:N-acetylmuramoyl-L-alanine amidase activity"/>
    <property type="evidence" value="ECO:0007669"/>
    <property type="project" value="UniProtKB-EC"/>
</dbReference>
<sequence>MGSRALSQIAALTGNPYPSPNHGDRRGYRPELIVLHYTGMDDAHSARARLCDVRAEVSAHWLIGEDGGIEALVPEDRRAWHAGAGAWQGRGDVNSRSIGIELANPGDRPFAARQMDALTDLLRGIMARWRIGPEAVIGHSDLAPGRKIDPGPRFDWQRLARAGLALWPDDGPDRPLAESLDAIGYPEGDAQTRLAAFRLRFRPWGQGPETAEDRRRAAGAAELYKRERQDAG</sequence>
<organism evidence="7 8">
    <name type="scientific">Paracoccus methylarcula</name>
    <dbReference type="NCBI Taxonomy" id="72022"/>
    <lineage>
        <taxon>Bacteria</taxon>
        <taxon>Pseudomonadati</taxon>
        <taxon>Pseudomonadota</taxon>
        <taxon>Alphaproteobacteria</taxon>
        <taxon>Rhodobacterales</taxon>
        <taxon>Paracoccaceae</taxon>
        <taxon>Paracoccus</taxon>
    </lineage>
</organism>
<dbReference type="SUPFAM" id="SSF55846">
    <property type="entry name" value="N-acetylmuramoyl-L-alanine amidase-like"/>
    <property type="match status" value="1"/>
</dbReference>
<dbReference type="EC" id="3.5.1.28" evidence="2"/>
<dbReference type="Proteomes" id="UP000238137">
    <property type="component" value="Unassembled WGS sequence"/>
</dbReference>
<evidence type="ECO:0000313" key="8">
    <source>
        <dbReference type="Proteomes" id="UP000238137"/>
    </source>
</evidence>
<evidence type="ECO:0000256" key="3">
    <source>
        <dbReference type="ARBA" id="ARBA00022801"/>
    </source>
</evidence>
<reference evidence="7" key="1">
    <citation type="submission" date="2018-05" db="EMBL/GenBank/DDBJ databases">
        <title>Reclassification of Methylarcula marina and Methylarcula terricola as Paracoccus methylarcula sp.nov., comb.nov. and Paracoccus terricola comb.nov.</title>
        <authorList>
            <person name="Shmareva M.N."/>
            <person name="Doronina N.V."/>
            <person name="Vasilenko O.V."/>
            <person name="Tarlachkov S.V."/>
            <person name="Trotsenko Y.A."/>
        </authorList>
    </citation>
    <scope>NUCLEOTIDE SEQUENCE [LARGE SCALE GENOMIC DNA]</scope>
    <source>
        <strain evidence="7">VKM B-2159</strain>
    </source>
</reference>
<comment type="caution">
    <text evidence="7">The sequence shown here is derived from an EMBL/GenBank/DDBJ whole genome shotgun (WGS) entry which is preliminary data.</text>
</comment>
<evidence type="ECO:0000256" key="5">
    <source>
        <dbReference type="SAM" id="MobiDB-lite"/>
    </source>
</evidence>
<keyword evidence="8" id="KW-1185">Reference proteome</keyword>
<dbReference type="EMBL" id="PXNQ02000002">
    <property type="protein sequence ID" value="RNF35578.1"/>
    <property type="molecule type" value="Genomic_DNA"/>
</dbReference>
<dbReference type="GO" id="GO:0009254">
    <property type="term" value="P:peptidoglycan turnover"/>
    <property type="evidence" value="ECO:0007669"/>
    <property type="project" value="TreeGrafter"/>
</dbReference>
<evidence type="ECO:0000313" key="7">
    <source>
        <dbReference type="EMBL" id="RNF35578.1"/>
    </source>
</evidence>
<gene>
    <name evidence="7" type="ORF">A7A09_003960</name>
</gene>
<dbReference type="OrthoDB" id="9794842at2"/>
<comment type="catalytic activity">
    <reaction evidence="1">
        <text>Hydrolyzes the link between N-acetylmuramoyl residues and L-amino acid residues in certain cell-wall glycopeptides.</text>
        <dbReference type="EC" id="3.5.1.28"/>
    </reaction>
</comment>
<keyword evidence="3" id="KW-0378">Hydrolase</keyword>
<dbReference type="Gene3D" id="3.40.80.10">
    <property type="entry name" value="Peptidoglycan recognition protein-like"/>
    <property type="match status" value="1"/>
</dbReference>
<proteinExistence type="predicted"/>
<dbReference type="GO" id="GO:0071555">
    <property type="term" value="P:cell wall organization"/>
    <property type="evidence" value="ECO:0007669"/>
    <property type="project" value="UniProtKB-KW"/>
</dbReference>
<evidence type="ECO:0000256" key="4">
    <source>
        <dbReference type="ARBA" id="ARBA00023316"/>
    </source>
</evidence>
<dbReference type="InterPro" id="IPR036505">
    <property type="entry name" value="Amidase/PGRP_sf"/>
</dbReference>
<dbReference type="SMART" id="SM00644">
    <property type="entry name" value="Ami_2"/>
    <property type="match status" value="1"/>
</dbReference>
<evidence type="ECO:0000256" key="1">
    <source>
        <dbReference type="ARBA" id="ARBA00001561"/>
    </source>
</evidence>
<protein>
    <recommendedName>
        <fullName evidence="2">N-acetylmuramoyl-L-alanine amidase</fullName>
        <ecNumber evidence="2">3.5.1.28</ecNumber>
    </recommendedName>
</protein>
<dbReference type="Pfam" id="PF01510">
    <property type="entry name" value="Amidase_2"/>
    <property type="match status" value="1"/>
</dbReference>
<feature type="domain" description="N-acetylmuramoyl-L-alanine amidase" evidence="6">
    <location>
        <begin position="17"/>
        <end position="151"/>
    </location>
</feature>
<dbReference type="CDD" id="cd06583">
    <property type="entry name" value="PGRP"/>
    <property type="match status" value="1"/>
</dbReference>
<dbReference type="PANTHER" id="PTHR30417:SF1">
    <property type="entry name" value="N-ACETYLMURAMOYL-L-ALANINE AMIDASE AMID"/>
    <property type="match status" value="1"/>
</dbReference>
<dbReference type="AlphaFoldDB" id="A0A3R7LQQ9"/>
<name>A0A3R7LQQ9_9RHOB</name>
<evidence type="ECO:0000256" key="2">
    <source>
        <dbReference type="ARBA" id="ARBA00011901"/>
    </source>
</evidence>
<keyword evidence="4" id="KW-0961">Cell wall biogenesis/degradation</keyword>
<evidence type="ECO:0000259" key="6">
    <source>
        <dbReference type="SMART" id="SM00644"/>
    </source>
</evidence>
<dbReference type="InterPro" id="IPR051206">
    <property type="entry name" value="NAMLAA_amidase_2"/>
</dbReference>
<accession>A0A3R7LQQ9</accession>
<dbReference type="RefSeq" id="WP_106690180.1">
    <property type="nucleotide sequence ID" value="NZ_PXNQ02000002.1"/>
</dbReference>
<feature type="compositionally biased region" description="Basic and acidic residues" evidence="5">
    <location>
        <begin position="223"/>
        <end position="232"/>
    </location>
</feature>